<evidence type="ECO:0000313" key="1">
    <source>
        <dbReference type="EMBL" id="MCZ4281149.1"/>
    </source>
</evidence>
<dbReference type="InterPro" id="IPR050275">
    <property type="entry name" value="PGM_Phosphatase"/>
</dbReference>
<dbReference type="Pfam" id="PF00300">
    <property type="entry name" value="His_Phos_1"/>
    <property type="match status" value="1"/>
</dbReference>
<dbReference type="Gene3D" id="3.40.50.1240">
    <property type="entry name" value="Phosphoglycerate mutase-like"/>
    <property type="match status" value="1"/>
</dbReference>
<comment type="caution">
    <text evidence="1">The sequence shown here is derived from an EMBL/GenBank/DDBJ whole genome shotgun (WGS) entry which is preliminary data.</text>
</comment>
<dbReference type="CDD" id="cd07067">
    <property type="entry name" value="HP_PGM_like"/>
    <property type="match status" value="1"/>
</dbReference>
<dbReference type="InterPro" id="IPR013078">
    <property type="entry name" value="His_Pase_superF_clade-1"/>
</dbReference>
<dbReference type="InterPro" id="IPR029033">
    <property type="entry name" value="His_PPase_superfam"/>
</dbReference>
<keyword evidence="2" id="KW-1185">Reference proteome</keyword>
<dbReference type="Proteomes" id="UP001069802">
    <property type="component" value="Unassembled WGS sequence"/>
</dbReference>
<name>A0ABT4LJ64_9PROT</name>
<accession>A0ABT4LJ64</accession>
<dbReference type="EMBL" id="JAPWGY010000003">
    <property type="protein sequence ID" value="MCZ4281149.1"/>
    <property type="molecule type" value="Genomic_DNA"/>
</dbReference>
<reference evidence="1" key="1">
    <citation type="submission" date="2022-12" db="EMBL/GenBank/DDBJ databases">
        <title>Bacterial isolates from different developmental stages of Nematostella vectensis.</title>
        <authorList>
            <person name="Fraune S."/>
        </authorList>
    </citation>
    <scope>NUCLEOTIDE SEQUENCE</scope>
    <source>
        <strain evidence="1">G21630-S1</strain>
    </source>
</reference>
<dbReference type="RefSeq" id="WP_269423327.1">
    <property type="nucleotide sequence ID" value="NZ_JAPWGY010000003.1"/>
</dbReference>
<organism evidence="1 2">
    <name type="scientific">Kiloniella laminariae</name>
    <dbReference type="NCBI Taxonomy" id="454162"/>
    <lineage>
        <taxon>Bacteria</taxon>
        <taxon>Pseudomonadati</taxon>
        <taxon>Pseudomonadota</taxon>
        <taxon>Alphaproteobacteria</taxon>
        <taxon>Rhodospirillales</taxon>
        <taxon>Kiloniellaceae</taxon>
        <taxon>Kiloniella</taxon>
    </lineage>
</organism>
<dbReference type="PANTHER" id="PTHR48100">
    <property type="entry name" value="BROAD-SPECIFICITY PHOSPHATASE YOR283W-RELATED"/>
    <property type="match status" value="1"/>
</dbReference>
<proteinExistence type="predicted"/>
<dbReference type="PANTHER" id="PTHR48100:SF59">
    <property type="entry name" value="ADENOSYLCOBALAMIN_ALPHA-RIBAZOLE PHOSPHATASE"/>
    <property type="match status" value="1"/>
</dbReference>
<dbReference type="SMART" id="SM00855">
    <property type="entry name" value="PGAM"/>
    <property type="match status" value="1"/>
</dbReference>
<gene>
    <name evidence="1" type="ORF">O4H49_10200</name>
</gene>
<sequence length="212" mass="23901">MSEILVLRHGPTHWNSEKRLQGRSDIVLSPTGRDLVSSWRLPADWLTANWLVSPLKRAQETAELLGQQKIITDPLLIEMSWGDWEGKRLPDLRADPDSQIFEQEQRGLDLLPPGGESPRQVQNRLKPLLQRLASQNNPHVCVAHKGVLRALYAMASGWNMIDKPEIKLRDSCAHLFHLSETGIPCIVAMNLSLLDPDPAFPLPQHISNQRKG</sequence>
<protein>
    <submittedName>
        <fullName evidence="1">Histidine phosphatase family protein</fullName>
    </submittedName>
</protein>
<evidence type="ECO:0000313" key="2">
    <source>
        <dbReference type="Proteomes" id="UP001069802"/>
    </source>
</evidence>
<dbReference type="SUPFAM" id="SSF53254">
    <property type="entry name" value="Phosphoglycerate mutase-like"/>
    <property type="match status" value="1"/>
</dbReference>